<feature type="transmembrane region" description="Helical" evidence="1">
    <location>
        <begin position="38"/>
        <end position="60"/>
    </location>
</feature>
<protein>
    <submittedName>
        <fullName evidence="2">Uncharacterized protein</fullName>
    </submittedName>
</protein>
<accession>A0A927CUJ8</accession>
<keyword evidence="1" id="KW-0472">Membrane</keyword>
<keyword evidence="3" id="KW-1185">Reference proteome</keyword>
<dbReference type="AlphaFoldDB" id="A0A927CUJ8"/>
<evidence type="ECO:0000313" key="3">
    <source>
        <dbReference type="Proteomes" id="UP000632125"/>
    </source>
</evidence>
<feature type="transmembrane region" description="Helical" evidence="1">
    <location>
        <begin position="7"/>
        <end position="26"/>
    </location>
</feature>
<organism evidence="2 3">
    <name type="scientific">Paenibacillus arenilitoris</name>
    <dbReference type="NCBI Taxonomy" id="2772299"/>
    <lineage>
        <taxon>Bacteria</taxon>
        <taxon>Bacillati</taxon>
        <taxon>Bacillota</taxon>
        <taxon>Bacilli</taxon>
        <taxon>Bacillales</taxon>
        <taxon>Paenibacillaceae</taxon>
        <taxon>Paenibacillus</taxon>
    </lineage>
</organism>
<feature type="transmembrane region" description="Helical" evidence="1">
    <location>
        <begin position="114"/>
        <end position="133"/>
    </location>
</feature>
<dbReference type="Proteomes" id="UP000632125">
    <property type="component" value="Unassembled WGS sequence"/>
</dbReference>
<proteinExistence type="predicted"/>
<keyword evidence="1" id="KW-1133">Transmembrane helix</keyword>
<feature type="transmembrane region" description="Helical" evidence="1">
    <location>
        <begin position="81"/>
        <end position="102"/>
    </location>
</feature>
<evidence type="ECO:0000313" key="2">
    <source>
        <dbReference type="EMBL" id="MBD2871825.1"/>
    </source>
</evidence>
<dbReference type="RefSeq" id="WP_190865980.1">
    <property type="nucleotide sequence ID" value="NZ_JACXIY010000037.1"/>
</dbReference>
<evidence type="ECO:0000256" key="1">
    <source>
        <dbReference type="SAM" id="Phobius"/>
    </source>
</evidence>
<comment type="caution">
    <text evidence="2">The sequence shown here is derived from an EMBL/GenBank/DDBJ whole genome shotgun (WGS) entry which is preliminary data.</text>
</comment>
<gene>
    <name evidence="2" type="ORF">IDH41_24920</name>
</gene>
<sequence>MKKESFTQGEVFILGIGAWLLILYFLKNSEKIELDSNFIAIFSLAGLFFTASDFFQLLSEHHLSIWKGKSGSLWTRRLTRAFSYLLLFLSGGCFIILPISYIHGNKALAKLGDSATLLSMSIILILIVFKNLLQRVQSRADVQK</sequence>
<dbReference type="EMBL" id="JACXIY010000037">
    <property type="protein sequence ID" value="MBD2871825.1"/>
    <property type="molecule type" value="Genomic_DNA"/>
</dbReference>
<name>A0A927CUJ8_9BACL</name>
<reference evidence="2" key="1">
    <citation type="submission" date="2020-09" db="EMBL/GenBank/DDBJ databases">
        <title>A novel bacterium of genus Paenibacillus, isolated from South China Sea.</title>
        <authorList>
            <person name="Huang H."/>
            <person name="Mo K."/>
            <person name="Hu Y."/>
        </authorList>
    </citation>
    <scope>NUCLEOTIDE SEQUENCE</scope>
    <source>
        <strain evidence="2">IB182493</strain>
    </source>
</reference>
<keyword evidence="1" id="KW-0812">Transmembrane</keyword>